<organism evidence="4">
    <name type="scientific">Echinostoma caproni</name>
    <dbReference type="NCBI Taxonomy" id="27848"/>
    <lineage>
        <taxon>Eukaryota</taxon>
        <taxon>Metazoa</taxon>
        <taxon>Spiralia</taxon>
        <taxon>Lophotrochozoa</taxon>
        <taxon>Platyhelminthes</taxon>
        <taxon>Trematoda</taxon>
        <taxon>Digenea</taxon>
        <taxon>Plagiorchiida</taxon>
        <taxon>Echinostomata</taxon>
        <taxon>Echinostomatoidea</taxon>
        <taxon>Echinostomatidae</taxon>
        <taxon>Echinostoma</taxon>
    </lineage>
</organism>
<dbReference type="Proteomes" id="UP000272942">
    <property type="component" value="Unassembled WGS sequence"/>
</dbReference>
<reference evidence="2 3" key="2">
    <citation type="submission" date="2018-11" db="EMBL/GenBank/DDBJ databases">
        <authorList>
            <consortium name="Pathogen Informatics"/>
        </authorList>
    </citation>
    <scope>NUCLEOTIDE SEQUENCE [LARGE SCALE GENOMIC DNA]</scope>
    <source>
        <strain evidence="2 3">Egypt</strain>
    </source>
</reference>
<proteinExistence type="predicted"/>
<dbReference type="OrthoDB" id="10264753at2759"/>
<evidence type="ECO:0000313" key="4">
    <source>
        <dbReference type="WBParaSite" id="ECPE_0001320601-mRNA-1"/>
    </source>
</evidence>
<name>A0A183B1T2_9TREM</name>
<evidence type="ECO:0000256" key="1">
    <source>
        <dbReference type="SAM" id="MobiDB-lite"/>
    </source>
</evidence>
<feature type="region of interest" description="Disordered" evidence="1">
    <location>
        <begin position="1"/>
        <end position="70"/>
    </location>
</feature>
<sequence length="113" mass="12893">MSDDDTIGPLPSEMILNSEDEDTNSGEQKSKKRRASDDERDDVVGPLPTEMQRNEGSGDEADPPPAKQKKKILKNEAIFLRNIPTAQYYEVSYMHRNVITHVVYTKYVFTFRG</sequence>
<gene>
    <name evidence="2" type="ORF">ECPE_LOCUS13167</name>
</gene>
<evidence type="ECO:0000313" key="3">
    <source>
        <dbReference type="Proteomes" id="UP000272942"/>
    </source>
</evidence>
<keyword evidence="3" id="KW-1185">Reference proteome</keyword>
<evidence type="ECO:0000313" key="2">
    <source>
        <dbReference type="EMBL" id="VDP90439.1"/>
    </source>
</evidence>
<dbReference type="WBParaSite" id="ECPE_0001320601-mRNA-1">
    <property type="protein sequence ID" value="ECPE_0001320601-mRNA-1"/>
    <property type="gene ID" value="ECPE_0001320601"/>
</dbReference>
<dbReference type="AlphaFoldDB" id="A0A183B1T2"/>
<reference evidence="4" key="1">
    <citation type="submission" date="2016-06" db="UniProtKB">
        <authorList>
            <consortium name="WormBaseParasite"/>
        </authorList>
    </citation>
    <scope>IDENTIFICATION</scope>
</reference>
<dbReference type="EMBL" id="UZAN01054459">
    <property type="protein sequence ID" value="VDP90439.1"/>
    <property type="molecule type" value="Genomic_DNA"/>
</dbReference>
<protein>
    <submittedName>
        <fullName evidence="4">AMPKBI domain-containing protein</fullName>
    </submittedName>
</protein>
<accession>A0A183B1T2</accession>